<protein>
    <submittedName>
        <fullName evidence="1">Uncharacterized protein</fullName>
    </submittedName>
</protein>
<dbReference type="VEuPathDB" id="FungiDB:H257_10001"/>
<name>W4G7B7_APHAT</name>
<gene>
    <name evidence="1" type="ORF">H257_10001</name>
</gene>
<accession>W4G7B7</accession>
<proteinExistence type="predicted"/>
<sequence length="88" mass="9654">MDHPKIERRCCLTPCIALWASPRQLDVLCVLLDDRGHSNTIEITQPLQVAGQLGSGSRRRVGMWASAARRGMKLAGATCSGWAISMFE</sequence>
<dbReference type="AlphaFoldDB" id="W4G7B7"/>
<reference evidence="1" key="1">
    <citation type="submission" date="2013-12" db="EMBL/GenBank/DDBJ databases">
        <title>The Genome Sequence of Aphanomyces astaci APO3.</title>
        <authorList>
            <consortium name="The Broad Institute Genomics Platform"/>
            <person name="Russ C."/>
            <person name="Tyler B."/>
            <person name="van West P."/>
            <person name="Dieguez-Uribeondo J."/>
            <person name="Young S.K."/>
            <person name="Zeng Q."/>
            <person name="Gargeya S."/>
            <person name="Fitzgerald M."/>
            <person name="Abouelleil A."/>
            <person name="Alvarado L."/>
            <person name="Chapman S.B."/>
            <person name="Gainer-Dewar J."/>
            <person name="Goldberg J."/>
            <person name="Griggs A."/>
            <person name="Gujja S."/>
            <person name="Hansen M."/>
            <person name="Howarth C."/>
            <person name="Imamovic A."/>
            <person name="Ireland A."/>
            <person name="Larimer J."/>
            <person name="McCowan C."/>
            <person name="Murphy C."/>
            <person name="Pearson M."/>
            <person name="Poon T.W."/>
            <person name="Priest M."/>
            <person name="Roberts A."/>
            <person name="Saif S."/>
            <person name="Shea T."/>
            <person name="Sykes S."/>
            <person name="Wortman J."/>
            <person name="Nusbaum C."/>
            <person name="Birren B."/>
        </authorList>
    </citation>
    <scope>NUCLEOTIDE SEQUENCE [LARGE SCALE GENOMIC DNA]</scope>
    <source>
        <strain evidence="1">APO3</strain>
    </source>
</reference>
<organism evidence="1">
    <name type="scientific">Aphanomyces astaci</name>
    <name type="common">Crayfish plague agent</name>
    <dbReference type="NCBI Taxonomy" id="112090"/>
    <lineage>
        <taxon>Eukaryota</taxon>
        <taxon>Sar</taxon>
        <taxon>Stramenopiles</taxon>
        <taxon>Oomycota</taxon>
        <taxon>Saprolegniomycetes</taxon>
        <taxon>Saprolegniales</taxon>
        <taxon>Verrucalvaceae</taxon>
        <taxon>Aphanomyces</taxon>
    </lineage>
</organism>
<dbReference type="GeneID" id="20811997"/>
<dbReference type="EMBL" id="KI913139">
    <property type="protein sequence ID" value="ETV75582.1"/>
    <property type="molecule type" value="Genomic_DNA"/>
</dbReference>
<evidence type="ECO:0000313" key="1">
    <source>
        <dbReference type="EMBL" id="ETV75582.1"/>
    </source>
</evidence>
<dbReference type="RefSeq" id="XP_009834713.1">
    <property type="nucleotide sequence ID" value="XM_009836411.1"/>
</dbReference>